<evidence type="ECO:0000256" key="1">
    <source>
        <dbReference type="SAM" id="Coils"/>
    </source>
</evidence>
<comment type="caution">
    <text evidence="4">The sequence shown here is derived from an EMBL/GenBank/DDBJ whole genome shotgun (WGS) entry which is preliminary data.</text>
</comment>
<keyword evidence="1" id="KW-0175">Coiled coil</keyword>
<organism evidence="4 5">
    <name type="scientific">Natrialba hulunbeirensis JCM 10989</name>
    <dbReference type="NCBI Taxonomy" id="1227493"/>
    <lineage>
        <taxon>Archaea</taxon>
        <taxon>Methanobacteriati</taxon>
        <taxon>Methanobacteriota</taxon>
        <taxon>Stenosarchaea group</taxon>
        <taxon>Halobacteria</taxon>
        <taxon>Halobacteriales</taxon>
        <taxon>Natrialbaceae</taxon>
        <taxon>Natrialba</taxon>
    </lineage>
</organism>
<evidence type="ECO:0000256" key="2">
    <source>
        <dbReference type="SAM" id="MobiDB-lite"/>
    </source>
</evidence>
<sequence length="425" mass="46255">MNVPGIVQSTLDGEEIAARVSLGGEDELFVTSSRTLLYRSEGLLSDESVDDYPHDADRLTLSEGRRKTKFTLEYPLEDDKQFTVPAKATDDVLHPVIAGVLNGNGITNAGETVVQTYRFSELTLIITSDRLVKHIGGAVWDEDYEEYAFEDVTNLAFEDGSVATQIVLSVDGRPQRIKAPNDEANDLRERLQRALFEYHDVSSLAELNDVVGVEEDDEPEESGSSMDFGDGVDPLDANPPELTDREDGGRAREQTQAQPQEQTQSQPQDQPTVDSEAQTGQAASSDPLAQQDQETQTQTQTQTQSNASSEPASVEEWGQQGQQSSADAGSADSPQSTPSDSDVAAGTPEEATHEAGIVDTDPIFEEPADSSTNESDGDLDTDPTPAPEVLDRLDALETAVDEQNELIERQQETIEQLITELRQGR</sequence>
<evidence type="ECO:0000259" key="3">
    <source>
        <dbReference type="Pfam" id="PF23428"/>
    </source>
</evidence>
<feature type="compositionally biased region" description="Low complexity" evidence="2">
    <location>
        <begin position="318"/>
        <end position="336"/>
    </location>
</feature>
<dbReference type="InterPro" id="IPR055539">
    <property type="entry name" value="DUF7115"/>
</dbReference>
<feature type="compositionally biased region" description="Basic and acidic residues" evidence="2">
    <location>
        <begin position="242"/>
        <end position="253"/>
    </location>
</feature>
<evidence type="ECO:0000313" key="4">
    <source>
        <dbReference type="EMBL" id="ELY95737.1"/>
    </source>
</evidence>
<reference evidence="4 5" key="1">
    <citation type="journal article" date="2014" name="PLoS Genet.">
        <title>Phylogenetically driven sequencing of extremely halophilic archaea reveals strategies for static and dynamic osmo-response.</title>
        <authorList>
            <person name="Becker E.A."/>
            <person name="Seitzer P.M."/>
            <person name="Tritt A."/>
            <person name="Larsen D."/>
            <person name="Krusor M."/>
            <person name="Yao A.I."/>
            <person name="Wu D."/>
            <person name="Madern D."/>
            <person name="Eisen J.A."/>
            <person name="Darling A.E."/>
            <person name="Facciotti M.T."/>
        </authorList>
    </citation>
    <scope>NUCLEOTIDE SEQUENCE [LARGE SCALE GENOMIC DNA]</scope>
    <source>
        <strain evidence="4 5">JCM 10989</strain>
    </source>
</reference>
<dbReference type="AlphaFoldDB" id="M0ACZ3"/>
<keyword evidence="5" id="KW-1185">Reference proteome</keyword>
<feature type="coiled-coil region" evidence="1">
    <location>
        <begin position="393"/>
        <end position="420"/>
    </location>
</feature>
<feature type="region of interest" description="Disordered" evidence="2">
    <location>
        <begin position="208"/>
        <end position="389"/>
    </location>
</feature>
<dbReference type="Pfam" id="PF23428">
    <property type="entry name" value="DUF7115"/>
    <property type="match status" value="1"/>
</dbReference>
<feature type="compositionally biased region" description="Low complexity" evidence="2">
    <location>
        <begin position="290"/>
        <end position="304"/>
    </location>
</feature>
<dbReference type="PATRIC" id="fig|1227493.4.peg.109"/>
<dbReference type="RefSeq" id="WP_006651403.1">
    <property type="nucleotide sequence ID" value="NZ_AOIM01000006.1"/>
</dbReference>
<dbReference type="Proteomes" id="UP000011519">
    <property type="component" value="Unassembled WGS sequence"/>
</dbReference>
<feature type="domain" description="DUF7115" evidence="3">
    <location>
        <begin position="1"/>
        <end position="107"/>
    </location>
</feature>
<accession>M0ACZ3</accession>
<feature type="compositionally biased region" description="Acidic residues" evidence="2">
    <location>
        <begin position="212"/>
        <end position="221"/>
    </location>
</feature>
<evidence type="ECO:0000313" key="5">
    <source>
        <dbReference type="Proteomes" id="UP000011519"/>
    </source>
</evidence>
<gene>
    <name evidence="4" type="ORF">C483_00620</name>
</gene>
<feature type="compositionally biased region" description="Polar residues" evidence="2">
    <location>
        <begin position="273"/>
        <end position="288"/>
    </location>
</feature>
<protein>
    <recommendedName>
        <fullName evidence="3">DUF7115 domain-containing protein</fullName>
    </recommendedName>
</protein>
<dbReference type="EMBL" id="AOIM01000006">
    <property type="protein sequence ID" value="ELY95737.1"/>
    <property type="molecule type" value="Genomic_DNA"/>
</dbReference>
<proteinExistence type="predicted"/>
<feature type="compositionally biased region" description="Low complexity" evidence="2">
    <location>
        <begin position="254"/>
        <end position="272"/>
    </location>
</feature>
<dbReference type="OrthoDB" id="307384at2157"/>
<name>M0ACZ3_9EURY</name>